<reference evidence="10" key="1">
    <citation type="journal article" date="2020" name="Stud. Mycol.">
        <title>101 Dothideomycetes genomes: a test case for predicting lifestyles and emergence of pathogens.</title>
        <authorList>
            <person name="Haridas S."/>
            <person name="Albert R."/>
            <person name="Binder M."/>
            <person name="Bloem J."/>
            <person name="Labutti K."/>
            <person name="Salamov A."/>
            <person name="Andreopoulos B."/>
            <person name="Baker S."/>
            <person name="Barry K."/>
            <person name="Bills G."/>
            <person name="Bluhm B."/>
            <person name="Cannon C."/>
            <person name="Castanera R."/>
            <person name="Culley D."/>
            <person name="Daum C."/>
            <person name="Ezra D."/>
            <person name="Gonzalez J."/>
            <person name="Henrissat B."/>
            <person name="Kuo A."/>
            <person name="Liang C."/>
            <person name="Lipzen A."/>
            <person name="Lutzoni F."/>
            <person name="Magnuson J."/>
            <person name="Mondo S."/>
            <person name="Nolan M."/>
            <person name="Ohm R."/>
            <person name="Pangilinan J."/>
            <person name="Park H.-J."/>
            <person name="Ramirez L."/>
            <person name="Alfaro M."/>
            <person name="Sun H."/>
            <person name="Tritt A."/>
            <person name="Yoshinaga Y."/>
            <person name="Zwiers L.-H."/>
            <person name="Turgeon B."/>
            <person name="Goodwin S."/>
            <person name="Spatafora J."/>
            <person name="Crous P."/>
            <person name="Grigoriev I."/>
        </authorList>
    </citation>
    <scope>NUCLEOTIDE SEQUENCE</scope>
    <source>
        <strain evidence="10">CBS 207.26</strain>
    </source>
</reference>
<dbReference type="EMBL" id="ML994640">
    <property type="protein sequence ID" value="KAF2183816.1"/>
    <property type="molecule type" value="Genomic_DNA"/>
</dbReference>
<keyword evidence="4 8" id="KW-0805">Transcription regulation</keyword>
<evidence type="ECO:0000256" key="8">
    <source>
        <dbReference type="RuleBase" id="RU364143"/>
    </source>
</evidence>
<dbReference type="Pfam" id="PF04934">
    <property type="entry name" value="Med6"/>
    <property type="match status" value="1"/>
</dbReference>
<feature type="compositionally biased region" description="Low complexity" evidence="9">
    <location>
        <begin position="204"/>
        <end position="222"/>
    </location>
</feature>
<evidence type="ECO:0000256" key="7">
    <source>
        <dbReference type="ARBA" id="ARBA00031259"/>
    </source>
</evidence>
<dbReference type="GO" id="GO:0006357">
    <property type="term" value="P:regulation of transcription by RNA polymerase II"/>
    <property type="evidence" value="ECO:0007669"/>
    <property type="project" value="InterPro"/>
</dbReference>
<keyword evidence="6 8" id="KW-0539">Nucleus</keyword>
<comment type="subcellular location">
    <subcellularLocation>
        <location evidence="1 8">Nucleus</location>
    </subcellularLocation>
</comment>
<dbReference type="AlphaFoldDB" id="A0A6A6E1N6"/>
<feature type="region of interest" description="Disordered" evidence="9">
    <location>
        <begin position="281"/>
        <end position="354"/>
    </location>
</feature>
<dbReference type="Proteomes" id="UP000800200">
    <property type="component" value="Unassembled WGS sequence"/>
</dbReference>
<gene>
    <name evidence="8" type="primary">MED6</name>
    <name evidence="10" type="ORF">K469DRAFT_634440</name>
</gene>
<dbReference type="InterPro" id="IPR038566">
    <property type="entry name" value="Mediator_Med6_sf"/>
</dbReference>
<evidence type="ECO:0000256" key="9">
    <source>
        <dbReference type="SAM" id="MobiDB-lite"/>
    </source>
</evidence>
<dbReference type="GO" id="GO:0003712">
    <property type="term" value="F:transcription coregulator activity"/>
    <property type="evidence" value="ECO:0007669"/>
    <property type="project" value="InterPro"/>
</dbReference>
<dbReference type="PANTHER" id="PTHR13104">
    <property type="entry name" value="MED-6-RELATED"/>
    <property type="match status" value="1"/>
</dbReference>
<protein>
    <recommendedName>
        <fullName evidence="3 8">Mediator of RNA polymerase II transcription subunit 6</fullName>
    </recommendedName>
    <alternativeName>
        <fullName evidence="7 8">Mediator complex subunit 6</fullName>
    </alternativeName>
</protein>
<evidence type="ECO:0000256" key="5">
    <source>
        <dbReference type="ARBA" id="ARBA00023163"/>
    </source>
</evidence>
<keyword evidence="5 8" id="KW-0804">Transcription</keyword>
<dbReference type="Gene3D" id="3.10.450.580">
    <property type="entry name" value="Mediator complex, subunit Med6"/>
    <property type="match status" value="1"/>
</dbReference>
<evidence type="ECO:0000256" key="2">
    <source>
        <dbReference type="ARBA" id="ARBA00007526"/>
    </source>
</evidence>
<feature type="compositionally biased region" description="Polar residues" evidence="9">
    <location>
        <begin position="342"/>
        <end position="354"/>
    </location>
</feature>
<comment type="subunit">
    <text evidence="8">Component of the Mediator complex.</text>
</comment>
<feature type="region of interest" description="Disordered" evidence="9">
    <location>
        <begin position="185"/>
        <end position="224"/>
    </location>
</feature>
<evidence type="ECO:0000256" key="6">
    <source>
        <dbReference type="ARBA" id="ARBA00023242"/>
    </source>
</evidence>
<accession>A0A6A6E1N6</accession>
<dbReference type="OrthoDB" id="344220at2759"/>
<dbReference type="GO" id="GO:0016592">
    <property type="term" value="C:mediator complex"/>
    <property type="evidence" value="ECO:0007669"/>
    <property type="project" value="InterPro"/>
</dbReference>
<proteinExistence type="inferred from homology"/>
<feature type="region of interest" description="Disordered" evidence="9">
    <location>
        <begin position="1"/>
        <end position="21"/>
    </location>
</feature>
<organism evidence="10 11">
    <name type="scientific">Zopfia rhizophila CBS 207.26</name>
    <dbReference type="NCBI Taxonomy" id="1314779"/>
    <lineage>
        <taxon>Eukaryota</taxon>
        <taxon>Fungi</taxon>
        <taxon>Dikarya</taxon>
        <taxon>Ascomycota</taxon>
        <taxon>Pezizomycotina</taxon>
        <taxon>Dothideomycetes</taxon>
        <taxon>Dothideomycetes incertae sedis</taxon>
        <taxon>Zopfiaceae</taxon>
        <taxon>Zopfia</taxon>
    </lineage>
</organism>
<keyword evidence="11" id="KW-1185">Reference proteome</keyword>
<evidence type="ECO:0000256" key="3">
    <source>
        <dbReference type="ARBA" id="ARBA00020634"/>
    </source>
</evidence>
<evidence type="ECO:0000256" key="1">
    <source>
        <dbReference type="ARBA" id="ARBA00004123"/>
    </source>
</evidence>
<evidence type="ECO:0000313" key="11">
    <source>
        <dbReference type="Proteomes" id="UP000800200"/>
    </source>
</evidence>
<keyword evidence="8" id="KW-0010">Activator</keyword>
<evidence type="ECO:0000256" key="4">
    <source>
        <dbReference type="ARBA" id="ARBA00023015"/>
    </source>
</evidence>
<name>A0A6A6E1N6_9PEZI</name>
<dbReference type="InterPro" id="IPR007018">
    <property type="entry name" value="Mediator_Med6"/>
</dbReference>
<comment type="similarity">
    <text evidence="2 8">Belongs to the Mediator complex subunit 6 family.</text>
</comment>
<comment type="function">
    <text evidence="8">Component of the Mediator complex, a coactivator involved in the regulated transcription of nearly all RNA polymerase II-dependent genes. Mediator functions as a bridge to convey information from gene-specific regulatory proteins to the basal RNA polymerase II transcription machinery. Mediator is recruited to promoters by direct interactions with regulatory proteins and serves as a scaffold for the assembly of a functional preinitiation complex with RNA polymerase II and the general transcription factors.</text>
</comment>
<sequence>MPPKVEPLDEQQWSSPETLATLPGGNLNSESVLWYFMNSVFFDQSSNNTVVFNEARRFRDKEYLLNNRKAFEEAVKSLPSGGLQFIVIDEPADAEHPWVIQKQQRTVRRGTDGRQEEEIEVLGTYYALGDRICMAPRLSDILESRFLTISIAMRRFFELAANLSQYTPATGHSYLPSSYNPSKAAVPGSVSRAASPSLGPDVDASQIQASQPSQPTGTTTTTIGEVKYDDNILYRSLQMTNNFGHEYMDENPLQGEPGSFVFTSTNEQVAARNKAQAAIKEPGAANLSQPAKGIEGESTVSTAAPTPRPLPEGLNSRKDSISKLSKLSGEKRRKSKGLVSPVSPTGGASSGSQA</sequence>
<evidence type="ECO:0000313" key="10">
    <source>
        <dbReference type="EMBL" id="KAF2183816.1"/>
    </source>
</evidence>